<dbReference type="RefSeq" id="XP_022659647.1">
    <property type="nucleotide sequence ID" value="XM_022803912.1"/>
</dbReference>
<dbReference type="RefSeq" id="XP_022659646.1">
    <property type="nucleotide sequence ID" value="XM_022803911.1"/>
</dbReference>
<dbReference type="RefSeq" id="XP_022659648.1">
    <property type="nucleotide sequence ID" value="XM_022803913.1"/>
</dbReference>
<dbReference type="RefSeq" id="XP_022659644.1">
    <property type="nucleotide sequence ID" value="XM_022803909.1"/>
</dbReference>
<dbReference type="EnsemblMetazoa" id="XM_022803909">
    <property type="protein sequence ID" value="XP_022659644"/>
    <property type="gene ID" value="LOC111249693"/>
</dbReference>
<dbReference type="AlphaFoldDB" id="A0A7M7K0N4"/>
<organism evidence="2 3">
    <name type="scientific">Varroa destructor</name>
    <name type="common">Honeybee mite</name>
    <dbReference type="NCBI Taxonomy" id="109461"/>
    <lineage>
        <taxon>Eukaryota</taxon>
        <taxon>Metazoa</taxon>
        <taxon>Ecdysozoa</taxon>
        <taxon>Arthropoda</taxon>
        <taxon>Chelicerata</taxon>
        <taxon>Arachnida</taxon>
        <taxon>Acari</taxon>
        <taxon>Parasitiformes</taxon>
        <taxon>Mesostigmata</taxon>
        <taxon>Gamasina</taxon>
        <taxon>Dermanyssoidea</taxon>
        <taxon>Varroidae</taxon>
        <taxon>Varroa</taxon>
    </lineage>
</organism>
<evidence type="ECO:0000313" key="2">
    <source>
        <dbReference type="EnsemblMetazoa" id="XP_022659644"/>
    </source>
</evidence>
<keyword evidence="3" id="KW-1185">Reference proteome</keyword>
<dbReference type="InParanoid" id="A0A7M7K0N4"/>
<protein>
    <submittedName>
        <fullName evidence="2">Uncharacterized protein</fullName>
    </submittedName>
</protein>
<dbReference type="EnsemblMetazoa" id="XM_022803911">
    <property type="protein sequence ID" value="XP_022659646"/>
    <property type="gene ID" value="LOC111249693"/>
</dbReference>
<proteinExistence type="predicted"/>
<dbReference type="EnsemblMetazoa" id="XM_022803913">
    <property type="protein sequence ID" value="XP_022659648"/>
    <property type="gene ID" value="LOC111249693"/>
</dbReference>
<name>A0A7M7K0N4_VARDE</name>
<dbReference type="EnsemblMetazoa" id="XM_022803912">
    <property type="protein sequence ID" value="XP_022659647"/>
    <property type="gene ID" value="LOC111249693"/>
</dbReference>
<evidence type="ECO:0000256" key="1">
    <source>
        <dbReference type="SAM" id="Coils"/>
    </source>
</evidence>
<reference evidence="2" key="1">
    <citation type="submission" date="2021-01" db="UniProtKB">
        <authorList>
            <consortium name="EnsemblMetazoa"/>
        </authorList>
    </citation>
    <scope>IDENTIFICATION</scope>
</reference>
<dbReference type="GeneID" id="111249693"/>
<sequence>MADAGAQRSCCIKNQWRLRNAEKTLETLEDIYQKSEGEIRELQQEEQALQALCSQSNTISTPTEGSVVGSHLTHQLQSANDQQSTVPLKPFVHLNQQLEPAQQDLLGFQVQSTTSLPHTPQTDLSSQTLQALTNDQQATDDDNDPDQRATYWMDQYYDLDYDSSEEKNKTSLAVSDTQKKRNIYTSFNHSGFLKTDEEINKMVMFPETDIRRKIKLYSSDSEDNSE</sequence>
<dbReference type="KEGG" id="vde:111249693"/>
<dbReference type="Proteomes" id="UP000594260">
    <property type="component" value="Unplaced"/>
</dbReference>
<evidence type="ECO:0000313" key="3">
    <source>
        <dbReference type="Proteomes" id="UP000594260"/>
    </source>
</evidence>
<accession>A0A7M7K0N4</accession>
<feature type="coiled-coil region" evidence="1">
    <location>
        <begin position="18"/>
        <end position="52"/>
    </location>
</feature>
<keyword evidence="1" id="KW-0175">Coiled coil</keyword>